<dbReference type="AlphaFoldDB" id="A0AA41R8S6"/>
<dbReference type="RefSeq" id="WP_246915187.1">
    <property type="nucleotide sequence ID" value="NZ_JALJRB010000061.1"/>
</dbReference>
<evidence type="ECO:0000313" key="3">
    <source>
        <dbReference type="EMBL" id="MCJ8503185.1"/>
    </source>
</evidence>
<reference evidence="3" key="1">
    <citation type="submission" date="2022-04" db="EMBL/GenBank/DDBJ databases">
        <title>Desulfatitalea alkaliphila sp. nov., a novel anaerobic sulfate-reducing bacterium isolated from terrestrial mud volcano, Taman Peninsula, Russia.</title>
        <authorList>
            <person name="Khomyakova M.A."/>
            <person name="Merkel A.Y."/>
            <person name="Slobodkin A.I."/>
        </authorList>
    </citation>
    <scope>NUCLEOTIDE SEQUENCE</scope>
    <source>
        <strain evidence="3">M08but</strain>
    </source>
</reference>
<name>A0AA41R8S6_9BACT</name>
<accession>A0AA41R8S6</accession>
<feature type="coiled-coil region" evidence="1">
    <location>
        <begin position="26"/>
        <end position="54"/>
    </location>
</feature>
<keyword evidence="4" id="KW-1185">Reference proteome</keyword>
<organism evidence="3 4">
    <name type="scientific">Desulfatitalea alkaliphila</name>
    <dbReference type="NCBI Taxonomy" id="2929485"/>
    <lineage>
        <taxon>Bacteria</taxon>
        <taxon>Pseudomonadati</taxon>
        <taxon>Thermodesulfobacteriota</taxon>
        <taxon>Desulfobacteria</taxon>
        <taxon>Desulfobacterales</taxon>
        <taxon>Desulfosarcinaceae</taxon>
        <taxon>Desulfatitalea</taxon>
    </lineage>
</organism>
<feature type="transmembrane region" description="Helical" evidence="2">
    <location>
        <begin position="6"/>
        <end position="23"/>
    </location>
</feature>
<gene>
    <name evidence="3" type="ORF">MRX98_21610</name>
</gene>
<sequence length="159" mass="17780">MSQYELLATAIACFAVLVSLIAWNGQRKLQREANDLQRATAKLAEKQLELLLREERGKSVARLSLDLFRDGKSYRFRLTNVGEAEARDAEIELQLQRPEDNPIIASEYAEKFPAKRLMPGSSVTLIAAMHLGSPSAYNAILSWTNPDGSRIEEEAYVAL</sequence>
<comment type="caution">
    <text evidence="3">The sequence shown here is derived from an EMBL/GenBank/DDBJ whole genome shotgun (WGS) entry which is preliminary data.</text>
</comment>
<evidence type="ECO:0000256" key="1">
    <source>
        <dbReference type="SAM" id="Coils"/>
    </source>
</evidence>
<keyword evidence="2" id="KW-1133">Transmembrane helix</keyword>
<keyword evidence="2" id="KW-0812">Transmembrane</keyword>
<keyword evidence="2" id="KW-0472">Membrane</keyword>
<protein>
    <submittedName>
        <fullName evidence="3">Uncharacterized protein</fullName>
    </submittedName>
</protein>
<evidence type="ECO:0000256" key="2">
    <source>
        <dbReference type="SAM" id="Phobius"/>
    </source>
</evidence>
<dbReference type="EMBL" id="JALJRB010000061">
    <property type="protein sequence ID" value="MCJ8503185.1"/>
    <property type="molecule type" value="Genomic_DNA"/>
</dbReference>
<dbReference type="Proteomes" id="UP001165427">
    <property type="component" value="Unassembled WGS sequence"/>
</dbReference>
<evidence type="ECO:0000313" key="4">
    <source>
        <dbReference type="Proteomes" id="UP001165427"/>
    </source>
</evidence>
<keyword evidence="1" id="KW-0175">Coiled coil</keyword>
<proteinExistence type="predicted"/>